<dbReference type="Pfam" id="PF13489">
    <property type="entry name" value="Methyltransf_23"/>
    <property type="match status" value="1"/>
</dbReference>
<dbReference type="Proteomes" id="UP000640583">
    <property type="component" value="Unassembled WGS sequence"/>
</dbReference>
<keyword evidence="1" id="KW-0489">Methyltransferase</keyword>
<comment type="caution">
    <text evidence="1">The sequence shown here is derived from an EMBL/GenBank/DDBJ whole genome shotgun (WGS) entry which is preliminary data.</text>
</comment>
<dbReference type="GO" id="GO:0008168">
    <property type="term" value="F:methyltransferase activity"/>
    <property type="evidence" value="ECO:0007669"/>
    <property type="project" value="UniProtKB-KW"/>
</dbReference>
<dbReference type="PANTHER" id="PTHR43861">
    <property type="entry name" value="TRANS-ACONITATE 2-METHYLTRANSFERASE-RELATED"/>
    <property type="match status" value="1"/>
</dbReference>
<dbReference type="GO" id="GO:0032259">
    <property type="term" value="P:methylation"/>
    <property type="evidence" value="ECO:0007669"/>
    <property type="project" value="UniProtKB-KW"/>
</dbReference>
<sequence>MPVDDETIQVYNARSSDYAKITTEDAKSPELGSFIAALPAGSLILDLGCGPGHMAKAMQDAGHRVDAVDASPDMVQLACDSGVTARIARFEEVGGQDTYDGIWASFSLLHAPRDAFPDLITQLTATLKPGGLFYIAMKLGDGEHRDSIGRLYSYFTEDELLSHMQGAGLADPQITRGSSIGLSGEEAQHITITLRKPQNA</sequence>
<dbReference type="InterPro" id="IPR029063">
    <property type="entry name" value="SAM-dependent_MTases_sf"/>
</dbReference>
<dbReference type="CDD" id="cd02440">
    <property type="entry name" value="AdoMet_MTases"/>
    <property type="match status" value="1"/>
</dbReference>
<dbReference type="SUPFAM" id="SSF53335">
    <property type="entry name" value="S-adenosyl-L-methionine-dependent methyltransferases"/>
    <property type="match status" value="1"/>
</dbReference>
<name>A0A8J7LPJ3_9RHOB</name>
<evidence type="ECO:0000313" key="2">
    <source>
        <dbReference type="Proteomes" id="UP000640583"/>
    </source>
</evidence>
<reference evidence="1" key="1">
    <citation type="submission" date="2020-10" db="EMBL/GenBank/DDBJ databases">
        <title>Paenihalocynthiibacter styelae gen. nov., sp. nov., isolated from stalked sea squirt Styela clava.</title>
        <authorList>
            <person name="Kim Y.-O."/>
            <person name="Yoon J.-H."/>
        </authorList>
    </citation>
    <scope>NUCLEOTIDE SEQUENCE</scope>
    <source>
        <strain evidence="1">MYP1-1</strain>
    </source>
</reference>
<dbReference type="AlphaFoldDB" id="A0A8J7LPJ3"/>
<evidence type="ECO:0000313" key="1">
    <source>
        <dbReference type="EMBL" id="MBI1492902.1"/>
    </source>
</evidence>
<keyword evidence="2" id="KW-1185">Reference proteome</keyword>
<dbReference type="Gene3D" id="3.40.50.150">
    <property type="entry name" value="Vaccinia Virus protein VP39"/>
    <property type="match status" value="1"/>
</dbReference>
<proteinExistence type="predicted"/>
<organism evidence="1 2">
    <name type="scientific">Halocynthiibacter styelae</name>
    <dbReference type="NCBI Taxonomy" id="2761955"/>
    <lineage>
        <taxon>Bacteria</taxon>
        <taxon>Pseudomonadati</taxon>
        <taxon>Pseudomonadota</taxon>
        <taxon>Alphaproteobacteria</taxon>
        <taxon>Rhodobacterales</taxon>
        <taxon>Paracoccaceae</taxon>
        <taxon>Halocynthiibacter</taxon>
    </lineage>
</organism>
<dbReference type="EMBL" id="JADCKQ010000003">
    <property type="protein sequence ID" value="MBI1492902.1"/>
    <property type="molecule type" value="Genomic_DNA"/>
</dbReference>
<gene>
    <name evidence="1" type="ORF">H1D41_04565</name>
</gene>
<keyword evidence="1" id="KW-0808">Transferase</keyword>
<protein>
    <submittedName>
        <fullName evidence="1">Class I SAM-dependent methyltransferase</fullName>
    </submittedName>
</protein>
<dbReference type="RefSeq" id="WP_228847807.1">
    <property type="nucleotide sequence ID" value="NZ_JADCKQ010000003.1"/>
</dbReference>
<dbReference type="PANTHER" id="PTHR43861:SF1">
    <property type="entry name" value="TRANS-ACONITATE 2-METHYLTRANSFERASE"/>
    <property type="match status" value="1"/>
</dbReference>
<accession>A0A8J7LPJ3</accession>